<comment type="caution">
    <text evidence="9">The sequence shown here is derived from an EMBL/GenBank/DDBJ whole genome shotgun (WGS) entry which is preliminary data.</text>
</comment>
<sequence>MQNKLTITPSQTIALLSLCIATEAYSYAPSKMADLSGQDTWIAIVVAIMFGMLLLSYYAWLAKKFPTQTLIQYTKTLLGPFVGRVIGALYVLYFMLISSLYICRISVGFQMTFLPHTPVFVLIVMTLTFCVYSALQGYNAVARLGVLAAFLLFGVNNIFLTASVISDINAANYLPFLGSSLGDIGTSSIYYLFPHSQFIFLTMLYPFIQKQRKIGSYITWRTTLVVFVASFLNLATVGLFSARQLAMLHYPPVELSRMVEFGDFFERMDVLFVTFYGAGMFIAIGTVFTVFISSLNQLMERKNGYRGLLLPASVLLLLLSLILFRSEKQMVQFIFGQGIWIAICFQLILPGLLGIVFLIRKERLCNGQNG</sequence>
<evidence type="ECO:0000256" key="7">
    <source>
        <dbReference type="ARBA" id="ARBA00023136"/>
    </source>
</evidence>
<organism evidence="9 10">
    <name type="scientific">Paenibacillus taihuensis</name>
    <dbReference type="NCBI Taxonomy" id="1156355"/>
    <lineage>
        <taxon>Bacteria</taxon>
        <taxon>Bacillati</taxon>
        <taxon>Bacillota</taxon>
        <taxon>Bacilli</taxon>
        <taxon>Bacillales</taxon>
        <taxon>Paenibacillaceae</taxon>
        <taxon>Paenibacillus</taxon>
    </lineage>
</organism>
<dbReference type="AlphaFoldDB" id="A0A3D9RHK1"/>
<evidence type="ECO:0000256" key="4">
    <source>
        <dbReference type="ARBA" id="ARBA00022544"/>
    </source>
</evidence>
<reference evidence="9 10" key="1">
    <citation type="submission" date="2018-08" db="EMBL/GenBank/DDBJ databases">
        <title>Genomic Encyclopedia of Type Strains, Phase III (KMG-III): the genomes of soil and plant-associated and newly described type strains.</title>
        <authorList>
            <person name="Whitman W."/>
        </authorList>
    </citation>
    <scope>NUCLEOTIDE SEQUENCE [LARGE SCALE GENOMIC DNA]</scope>
    <source>
        <strain evidence="9 10">CGMCC 1.10966</strain>
    </source>
</reference>
<dbReference type="GO" id="GO:0009847">
    <property type="term" value="P:spore germination"/>
    <property type="evidence" value="ECO:0007669"/>
    <property type="project" value="InterPro"/>
</dbReference>
<feature type="transmembrane region" description="Helical" evidence="8">
    <location>
        <begin position="270"/>
        <end position="295"/>
    </location>
</feature>
<evidence type="ECO:0000313" key="9">
    <source>
        <dbReference type="EMBL" id="REE77685.1"/>
    </source>
</evidence>
<keyword evidence="3" id="KW-0813">Transport</keyword>
<keyword evidence="5 8" id="KW-0812">Transmembrane</keyword>
<dbReference type="Proteomes" id="UP000256304">
    <property type="component" value="Unassembled WGS sequence"/>
</dbReference>
<evidence type="ECO:0000256" key="3">
    <source>
        <dbReference type="ARBA" id="ARBA00022448"/>
    </source>
</evidence>
<keyword evidence="4" id="KW-0309">Germination</keyword>
<protein>
    <submittedName>
        <fullName evidence="9">Spore germination protein (Amino acid permease)</fullName>
    </submittedName>
</protein>
<feature type="transmembrane region" description="Helical" evidence="8">
    <location>
        <begin position="307"/>
        <end position="326"/>
    </location>
</feature>
<evidence type="ECO:0000256" key="5">
    <source>
        <dbReference type="ARBA" id="ARBA00022692"/>
    </source>
</evidence>
<proteinExistence type="inferred from homology"/>
<dbReference type="NCBIfam" id="TIGR00912">
    <property type="entry name" value="2A0309"/>
    <property type="match status" value="1"/>
</dbReference>
<dbReference type="EMBL" id="QTTN01000027">
    <property type="protein sequence ID" value="REE77685.1"/>
    <property type="molecule type" value="Genomic_DNA"/>
</dbReference>
<feature type="transmembrane region" description="Helical" evidence="8">
    <location>
        <begin position="188"/>
        <end position="208"/>
    </location>
</feature>
<gene>
    <name evidence="9" type="ORF">A8990_1275</name>
</gene>
<dbReference type="GO" id="GO:0016020">
    <property type="term" value="C:membrane"/>
    <property type="evidence" value="ECO:0007669"/>
    <property type="project" value="UniProtKB-SubCell"/>
</dbReference>
<comment type="similarity">
    <text evidence="2">Belongs to the amino acid-polyamine-organocation (APC) superfamily. Spore germination protein (SGP) (TC 2.A.3.9) family.</text>
</comment>
<evidence type="ECO:0000256" key="2">
    <source>
        <dbReference type="ARBA" id="ARBA00007998"/>
    </source>
</evidence>
<dbReference type="RefSeq" id="WP_116190872.1">
    <property type="nucleotide sequence ID" value="NZ_QTTN01000027.1"/>
</dbReference>
<dbReference type="PANTHER" id="PTHR34975:SF2">
    <property type="entry name" value="SPORE GERMINATION PROTEIN A2"/>
    <property type="match status" value="1"/>
</dbReference>
<evidence type="ECO:0000256" key="8">
    <source>
        <dbReference type="SAM" id="Phobius"/>
    </source>
</evidence>
<name>A0A3D9RHK1_9BACL</name>
<keyword evidence="7 8" id="KW-0472">Membrane</keyword>
<feature type="transmembrane region" description="Helical" evidence="8">
    <location>
        <begin position="81"/>
        <end position="102"/>
    </location>
</feature>
<feature type="transmembrane region" description="Helical" evidence="8">
    <location>
        <begin position="338"/>
        <end position="359"/>
    </location>
</feature>
<feature type="transmembrane region" description="Helical" evidence="8">
    <location>
        <begin position="114"/>
        <end position="135"/>
    </location>
</feature>
<feature type="transmembrane region" description="Helical" evidence="8">
    <location>
        <begin position="40"/>
        <end position="60"/>
    </location>
</feature>
<dbReference type="Pfam" id="PF03845">
    <property type="entry name" value="Spore_permease"/>
    <property type="match status" value="1"/>
</dbReference>
<comment type="subcellular location">
    <subcellularLocation>
        <location evidence="1">Membrane</location>
        <topology evidence="1">Multi-pass membrane protein</topology>
    </subcellularLocation>
</comment>
<dbReference type="PANTHER" id="PTHR34975">
    <property type="entry name" value="SPORE GERMINATION PROTEIN A2"/>
    <property type="match status" value="1"/>
</dbReference>
<dbReference type="InterPro" id="IPR004761">
    <property type="entry name" value="Spore_GerAB"/>
</dbReference>
<keyword evidence="6 8" id="KW-1133">Transmembrane helix</keyword>
<feature type="transmembrane region" description="Helical" evidence="8">
    <location>
        <begin position="220"/>
        <end position="242"/>
    </location>
</feature>
<evidence type="ECO:0000313" key="10">
    <source>
        <dbReference type="Proteomes" id="UP000256304"/>
    </source>
</evidence>
<keyword evidence="10" id="KW-1185">Reference proteome</keyword>
<accession>A0A3D9RHK1</accession>
<evidence type="ECO:0000256" key="1">
    <source>
        <dbReference type="ARBA" id="ARBA00004141"/>
    </source>
</evidence>
<feature type="transmembrane region" description="Helical" evidence="8">
    <location>
        <begin position="147"/>
        <end position="168"/>
    </location>
</feature>
<evidence type="ECO:0000256" key="6">
    <source>
        <dbReference type="ARBA" id="ARBA00022989"/>
    </source>
</evidence>
<dbReference type="OrthoDB" id="2078716at2"/>